<evidence type="ECO:0000313" key="2">
    <source>
        <dbReference type="EMBL" id="OAH53037.1"/>
    </source>
</evidence>
<dbReference type="PANTHER" id="PTHR40031">
    <property type="entry name" value="HYPOTHETICAL MEMBRANE SPANNING PROTEIN"/>
    <property type="match status" value="1"/>
</dbReference>
<name>A0A177KIT1_9BACI</name>
<dbReference type="InterPro" id="IPR007404">
    <property type="entry name" value="YdjM-like"/>
</dbReference>
<dbReference type="Proteomes" id="UP000077271">
    <property type="component" value="Unassembled WGS sequence"/>
</dbReference>
<evidence type="ECO:0000313" key="3">
    <source>
        <dbReference type="Proteomes" id="UP000077271"/>
    </source>
</evidence>
<dbReference type="RefSeq" id="WP_063975446.1">
    <property type="nucleotide sequence ID" value="NZ_LQWZ01000036.1"/>
</dbReference>
<feature type="transmembrane region" description="Helical" evidence="1">
    <location>
        <begin position="127"/>
        <end position="152"/>
    </location>
</feature>
<feature type="transmembrane region" description="Helical" evidence="1">
    <location>
        <begin position="93"/>
        <end position="115"/>
    </location>
</feature>
<dbReference type="InterPro" id="IPR053170">
    <property type="entry name" value="Transcription_regulator"/>
</dbReference>
<keyword evidence="1" id="KW-0812">Transmembrane</keyword>
<organism evidence="2 3">
    <name type="scientific">Domibacillus aminovorans</name>
    <dbReference type="NCBI Taxonomy" id="29332"/>
    <lineage>
        <taxon>Bacteria</taxon>
        <taxon>Bacillati</taxon>
        <taxon>Bacillota</taxon>
        <taxon>Bacilli</taxon>
        <taxon>Bacillales</taxon>
        <taxon>Bacillaceae</taxon>
        <taxon>Domibacillus</taxon>
    </lineage>
</organism>
<accession>A0A177KIT1</accession>
<comment type="caution">
    <text evidence="2">The sequence shown here is derived from an EMBL/GenBank/DDBJ whole genome shotgun (WGS) entry which is preliminary data.</text>
</comment>
<dbReference type="EMBL" id="LQWZ01000036">
    <property type="protein sequence ID" value="OAH53037.1"/>
    <property type="molecule type" value="Genomic_DNA"/>
</dbReference>
<dbReference type="AlphaFoldDB" id="A0A177KIT1"/>
<feature type="transmembrane region" description="Helical" evidence="1">
    <location>
        <begin position="158"/>
        <end position="174"/>
    </location>
</feature>
<reference evidence="2 3" key="1">
    <citation type="submission" date="2016-01" db="EMBL/GenBank/DDBJ databases">
        <title>Investigation of taxonomic status of Bacillus aminovorans.</title>
        <authorList>
            <person name="Verma A."/>
            <person name="Pal Y."/>
            <person name="Krishnamurthi S."/>
        </authorList>
    </citation>
    <scope>NUCLEOTIDE SEQUENCE [LARGE SCALE GENOMIC DNA]</scope>
    <source>
        <strain evidence="2 3">DSM 4337</strain>
    </source>
</reference>
<gene>
    <name evidence="2" type="ORF">AWH48_11805</name>
</gene>
<sequence length="329" mass="37936">MDTGTHIVMGFALCGIATLDPIVTADPATKYAVMTAAVIGSQAPDIDTLLKLRNNAVYIRNHRGATHSVPAVVLWPLLITGVLFFIFPDVNVLHLWLWSQIAVFLHVFVDIFNAYGTQALRPFSPRWVALGVINTFDPFIFTMHIIGLFLWAFGLHPGYTFIVIYAILIGYYILRFQMQSAVRNAVRRLIPDAEEIIIAPTIRFNQWRIAVKSLEHFYVARGYRRSVTILDKYKRVPVPESVLFEAAKKDANLDAFLHFSPVYRWEVAEYNDCYEVKFIDLRYRNNGYYPFVAIVQLDFDYKIIGSYTGWIFSEEKLRKKLTFPQFDQN</sequence>
<feature type="transmembrane region" description="Helical" evidence="1">
    <location>
        <begin position="69"/>
        <end position="87"/>
    </location>
</feature>
<proteinExistence type="predicted"/>
<evidence type="ECO:0008006" key="4">
    <source>
        <dbReference type="Google" id="ProtNLM"/>
    </source>
</evidence>
<dbReference type="PANTHER" id="PTHR40031:SF1">
    <property type="entry name" value="MEMBRANE-BOUND METAL-DEPENDENT HYDROLASE"/>
    <property type="match status" value="1"/>
</dbReference>
<evidence type="ECO:0000256" key="1">
    <source>
        <dbReference type="SAM" id="Phobius"/>
    </source>
</evidence>
<keyword evidence="1" id="KW-1133">Transmembrane helix</keyword>
<protein>
    <recommendedName>
        <fullName evidence="4">Metal-dependent hydrolase</fullName>
    </recommendedName>
</protein>
<keyword evidence="1" id="KW-0472">Membrane</keyword>
<dbReference type="Pfam" id="PF04307">
    <property type="entry name" value="YdjM"/>
    <property type="match status" value="1"/>
</dbReference>
<dbReference type="OrthoDB" id="110250at2"/>